<organism evidence="1">
    <name type="scientific">Rhizophora mucronata</name>
    <name type="common">Asiatic mangrove</name>
    <dbReference type="NCBI Taxonomy" id="61149"/>
    <lineage>
        <taxon>Eukaryota</taxon>
        <taxon>Viridiplantae</taxon>
        <taxon>Streptophyta</taxon>
        <taxon>Embryophyta</taxon>
        <taxon>Tracheophyta</taxon>
        <taxon>Spermatophyta</taxon>
        <taxon>Magnoliopsida</taxon>
        <taxon>eudicotyledons</taxon>
        <taxon>Gunneridae</taxon>
        <taxon>Pentapetalae</taxon>
        <taxon>rosids</taxon>
        <taxon>fabids</taxon>
        <taxon>Malpighiales</taxon>
        <taxon>Rhizophoraceae</taxon>
        <taxon>Rhizophora</taxon>
    </lineage>
</organism>
<reference evidence="1" key="1">
    <citation type="submission" date="2018-02" db="EMBL/GenBank/DDBJ databases">
        <title>Rhizophora mucronata_Transcriptome.</title>
        <authorList>
            <person name="Meera S.P."/>
            <person name="Sreeshan A."/>
            <person name="Augustine A."/>
        </authorList>
    </citation>
    <scope>NUCLEOTIDE SEQUENCE</scope>
    <source>
        <tissue evidence="1">Leaf</tissue>
    </source>
</reference>
<proteinExistence type="predicted"/>
<protein>
    <submittedName>
        <fullName evidence="1">Uncharacterized protein</fullName>
    </submittedName>
</protein>
<dbReference type="AlphaFoldDB" id="A0A2P2M4X5"/>
<accession>A0A2P2M4X5</accession>
<evidence type="ECO:0000313" key="1">
    <source>
        <dbReference type="EMBL" id="MBX25262.1"/>
    </source>
</evidence>
<name>A0A2P2M4X5_RHIMU</name>
<sequence length="18" mass="2014">MQREPRSSSSSSFVSQDV</sequence>
<dbReference type="EMBL" id="GGEC01044778">
    <property type="protein sequence ID" value="MBX25262.1"/>
    <property type="molecule type" value="Transcribed_RNA"/>
</dbReference>